<name>A0AA39TJR9_9AGAR</name>
<organism evidence="1 2">
    <name type="scientific">Armillaria luteobubalina</name>
    <dbReference type="NCBI Taxonomy" id="153913"/>
    <lineage>
        <taxon>Eukaryota</taxon>
        <taxon>Fungi</taxon>
        <taxon>Dikarya</taxon>
        <taxon>Basidiomycota</taxon>
        <taxon>Agaricomycotina</taxon>
        <taxon>Agaricomycetes</taxon>
        <taxon>Agaricomycetidae</taxon>
        <taxon>Agaricales</taxon>
        <taxon>Marasmiineae</taxon>
        <taxon>Physalacriaceae</taxon>
        <taxon>Armillaria</taxon>
    </lineage>
</organism>
<dbReference type="AlphaFoldDB" id="A0AA39TJR9"/>
<dbReference type="Proteomes" id="UP001175228">
    <property type="component" value="Unassembled WGS sequence"/>
</dbReference>
<protein>
    <submittedName>
        <fullName evidence="1">Uncharacterized protein</fullName>
    </submittedName>
</protein>
<proteinExistence type="predicted"/>
<dbReference type="EMBL" id="JAUEPU010000031">
    <property type="protein sequence ID" value="KAK0492101.1"/>
    <property type="molecule type" value="Genomic_DNA"/>
</dbReference>
<evidence type="ECO:0000313" key="1">
    <source>
        <dbReference type="EMBL" id="KAK0492101.1"/>
    </source>
</evidence>
<sequence length="128" mass="14352">MQAVIRIERHSDRTLADGLDEENASSSSLFSGANDAFTIASKANVAMICEVVIGSALKYTSQCSWYTETIYRIVQDTQKGQFKKRPTLDDKRMDMNYELDINEALNVLPNNTLPKPSTIDRSVLEAME</sequence>
<keyword evidence="2" id="KW-1185">Reference proteome</keyword>
<evidence type="ECO:0000313" key="2">
    <source>
        <dbReference type="Proteomes" id="UP001175228"/>
    </source>
</evidence>
<gene>
    <name evidence="1" type="ORF">EDD18DRAFT_1334431</name>
</gene>
<comment type="caution">
    <text evidence="1">The sequence shown here is derived from an EMBL/GenBank/DDBJ whole genome shotgun (WGS) entry which is preliminary data.</text>
</comment>
<reference evidence="1" key="1">
    <citation type="submission" date="2023-06" db="EMBL/GenBank/DDBJ databases">
        <authorList>
            <consortium name="Lawrence Berkeley National Laboratory"/>
            <person name="Ahrendt S."/>
            <person name="Sahu N."/>
            <person name="Indic B."/>
            <person name="Wong-Bajracharya J."/>
            <person name="Merenyi Z."/>
            <person name="Ke H.-M."/>
            <person name="Monk M."/>
            <person name="Kocsube S."/>
            <person name="Drula E."/>
            <person name="Lipzen A."/>
            <person name="Balint B."/>
            <person name="Henrissat B."/>
            <person name="Andreopoulos B."/>
            <person name="Martin F.M."/>
            <person name="Harder C.B."/>
            <person name="Rigling D."/>
            <person name="Ford K.L."/>
            <person name="Foster G.D."/>
            <person name="Pangilinan J."/>
            <person name="Papanicolaou A."/>
            <person name="Barry K."/>
            <person name="LaButti K."/>
            <person name="Viragh M."/>
            <person name="Koriabine M."/>
            <person name="Yan M."/>
            <person name="Riley R."/>
            <person name="Champramary S."/>
            <person name="Plett K.L."/>
            <person name="Tsai I.J."/>
            <person name="Slot J."/>
            <person name="Sipos G."/>
            <person name="Plett J."/>
            <person name="Nagy L.G."/>
            <person name="Grigoriev I.V."/>
        </authorList>
    </citation>
    <scope>NUCLEOTIDE SEQUENCE</scope>
    <source>
        <strain evidence="1">HWK02</strain>
    </source>
</reference>
<accession>A0AA39TJR9</accession>